<dbReference type="Gene3D" id="1.10.260.40">
    <property type="entry name" value="lambda repressor-like DNA-binding domains"/>
    <property type="match status" value="1"/>
</dbReference>
<dbReference type="Pfam" id="PF13560">
    <property type="entry name" value="HTH_31"/>
    <property type="match status" value="1"/>
</dbReference>
<dbReference type="InterPro" id="IPR001387">
    <property type="entry name" value="Cro/C1-type_HTH"/>
</dbReference>
<comment type="caution">
    <text evidence="2">The sequence shown here is derived from an EMBL/GenBank/DDBJ whole genome shotgun (WGS) entry which is preliminary data.</text>
</comment>
<dbReference type="AlphaFoldDB" id="A0A4U5JLT4"/>
<dbReference type="SUPFAM" id="SSF47413">
    <property type="entry name" value="lambda repressor-like DNA-binding domains"/>
    <property type="match status" value="1"/>
</dbReference>
<reference evidence="2 3" key="1">
    <citation type="submission" date="2019-04" db="EMBL/GenBank/DDBJ databases">
        <title>Reference strain of H23.</title>
        <authorList>
            <person name="Luo X."/>
        </authorList>
    </citation>
    <scope>NUCLEOTIDE SEQUENCE [LARGE SCALE GENOMIC DNA]</scope>
    <source>
        <strain evidence="2 3">H23</strain>
    </source>
</reference>
<evidence type="ECO:0000313" key="3">
    <source>
        <dbReference type="Proteomes" id="UP000308707"/>
    </source>
</evidence>
<organism evidence="2 3">
    <name type="scientific">Luteimonas gilva</name>
    <dbReference type="NCBI Taxonomy" id="2572684"/>
    <lineage>
        <taxon>Bacteria</taxon>
        <taxon>Pseudomonadati</taxon>
        <taxon>Pseudomonadota</taxon>
        <taxon>Gammaproteobacteria</taxon>
        <taxon>Lysobacterales</taxon>
        <taxon>Lysobacteraceae</taxon>
        <taxon>Luteimonas</taxon>
    </lineage>
</organism>
<gene>
    <name evidence="2" type="ORF">FCE95_10750</name>
</gene>
<name>A0A4U5JLT4_9GAMM</name>
<feature type="domain" description="HTH cro/C1-type" evidence="1">
    <location>
        <begin position="8"/>
        <end position="62"/>
    </location>
</feature>
<dbReference type="InterPro" id="IPR010982">
    <property type="entry name" value="Lambda_DNA-bd_dom_sf"/>
</dbReference>
<dbReference type="SUPFAM" id="SSF51306">
    <property type="entry name" value="LexA/Signal peptidase"/>
    <property type="match status" value="1"/>
</dbReference>
<dbReference type="RefSeq" id="WP_137267012.1">
    <property type="nucleotide sequence ID" value="NZ_SZUA01000002.1"/>
</dbReference>
<dbReference type="CDD" id="cd00093">
    <property type="entry name" value="HTH_XRE"/>
    <property type="match status" value="1"/>
</dbReference>
<accession>A0A4U5JLT4</accession>
<protein>
    <submittedName>
        <fullName evidence="2">Helix-turn-helix transcriptional regulator</fullName>
    </submittedName>
</protein>
<dbReference type="PROSITE" id="PS50943">
    <property type="entry name" value="HTH_CROC1"/>
    <property type="match status" value="1"/>
</dbReference>
<keyword evidence="3" id="KW-1185">Reference proteome</keyword>
<dbReference type="OrthoDB" id="6063737at2"/>
<evidence type="ECO:0000259" key="1">
    <source>
        <dbReference type="PROSITE" id="PS50943"/>
    </source>
</evidence>
<sequence length="220" mass="23711">MNKYATTLARAMEAKSMRIAALAREVGSSASYISQCKAGKLPLSDAFAEEVAALLGVAPQDISEQYARKLKAGAALESMGVRSIAAALPRGHVRLEPLAEFGPLMEGMSYVVMPEALVRKKIGFTPLEQVRYGFNPSKAMAPDIEYGALFLADASQTAPDEVIDGMVYAYRLYGRPNVRRLLVRKRRLYVGGHNASAAPTLLSDDDLEQLSIGGLVIGAY</sequence>
<evidence type="ECO:0000313" key="2">
    <source>
        <dbReference type="EMBL" id="TKR30582.1"/>
    </source>
</evidence>
<dbReference type="SMART" id="SM00530">
    <property type="entry name" value="HTH_XRE"/>
    <property type="match status" value="1"/>
</dbReference>
<dbReference type="InterPro" id="IPR036286">
    <property type="entry name" value="LexA/Signal_pep-like_sf"/>
</dbReference>
<dbReference type="GO" id="GO:0003677">
    <property type="term" value="F:DNA binding"/>
    <property type="evidence" value="ECO:0007669"/>
    <property type="project" value="InterPro"/>
</dbReference>
<dbReference type="Proteomes" id="UP000308707">
    <property type="component" value="Unassembled WGS sequence"/>
</dbReference>
<proteinExistence type="predicted"/>
<dbReference type="EMBL" id="SZUA01000002">
    <property type="protein sequence ID" value="TKR30582.1"/>
    <property type="molecule type" value="Genomic_DNA"/>
</dbReference>